<name>A0A1G4IQ68_9SACH</name>
<sequence>MRGSRNREESQNSSADGDDASLLKRLKIGHEDLSPFKPGAIVKLRLKNFVTYALGEFCLSPSLNMVVGPNGSGKSTFVCGVCLGLAGKPEYIGRSKKVEDFIKNGETSSIIETTLKVGPEEQFKEYANQDLTTKITRVITRNVKKSTYFLNDRPVEESVIKRLVSDLNIQLDNLCQFLSQERVQDFSKLRSDKLLVETIRSVDVKMVEIFEDLKNLQSEEIDRAKELSIKESRYTELNANRESLEASVRTLESFRQKKRDLAIHEKLLPYAKVKDHKQRIQVYKKNCETAKLQLRSLLSDKKPFKNTLERVQKECEGKLLSKSKLECNFKNTKEIYSTYVERLNQFEVDIKRSQEAIKHYEGHTGRIRKKIEETKQHLREQEQLLTSLKEPDENELEHITMQRTNVSQAIVDINVKLRELSSEAANVRLKISSLKTSTEDKMKSLKSDDKIKVFEGKGPNFNDIRNAVMYVRSKPEMAGRVLEPPVMTVSAKQPQYANYIWNCVGHATSVALTMVDAEAYDQFNNEILREYGVNLRQLTTQELRSPYSLSQLKQMGFDGYLSDLLSGDSRVIKMLCQVSKLHTVPYSLNPLSAKQRAWISRPNVKGDPTFRKFYVGNECFDYGRSHHGDKSIYSNNSFVKNQSFYKGTSLSDERRNEILGQITLLQEDTRNNELKLDQILTEIRESKEECELKKGVDQSLRKKASHISGQRTAITRTKHIIKTLQEKVESLTRESTRDVAAKIKTCQKNIKKSTEDRIECLAEIVTFLRDLQNIEDEVMAATVAYIEAFNSERSMNDVIGFFNEKESKLQEEYEEAKRNYASMKETPEYQSWLGAIRRYSTSEKQQLAALAEEYQSSDNFNLAFVLQVINRLRSEIAMVNEDESVLEILRRTESELSVLNNSIPQLRTSLADLRSQIQEKHSLLEPFLDSIVHKLSSNFSELFKNAGSAGAVQLERPTLYSDWQMNIMVKFRDNAPLKKLDFHTQSGGEKAVSTVLYMVALQEFTSAPFRIVDEINQGMDSKNERIVHKAIVQNACVENTSQYILITPKLLTNLYYHENVRIHCVMAGAWMPNPSAEPYRVHFGRSSAYVF</sequence>
<evidence type="ECO:0000256" key="2">
    <source>
        <dbReference type="ARBA" id="ARBA00018687"/>
    </source>
</evidence>
<keyword evidence="3 4" id="KW-0175">Coiled coil</keyword>
<dbReference type="Gene3D" id="1.20.5.110">
    <property type="match status" value="1"/>
</dbReference>
<organism evidence="6 7">
    <name type="scientific">Lachancea meyersii CBS 8951</name>
    <dbReference type="NCBI Taxonomy" id="1266667"/>
    <lineage>
        <taxon>Eukaryota</taxon>
        <taxon>Fungi</taxon>
        <taxon>Dikarya</taxon>
        <taxon>Ascomycota</taxon>
        <taxon>Saccharomycotina</taxon>
        <taxon>Saccharomycetes</taxon>
        <taxon>Saccharomycetales</taxon>
        <taxon>Saccharomycetaceae</taxon>
        <taxon>Lachancea</taxon>
    </lineage>
</organism>
<accession>A0A1G4IQ68</accession>
<feature type="coiled-coil region" evidence="4">
    <location>
        <begin position="799"/>
        <end position="826"/>
    </location>
</feature>
<dbReference type="InterPro" id="IPR027417">
    <property type="entry name" value="P-loop_NTPase"/>
</dbReference>
<evidence type="ECO:0000256" key="1">
    <source>
        <dbReference type="ARBA" id="ARBA00010171"/>
    </source>
</evidence>
<dbReference type="Proteomes" id="UP000191144">
    <property type="component" value="Chromosome A"/>
</dbReference>
<dbReference type="GO" id="GO:0000724">
    <property type="term" value="P:double-strand break repair via homologous recombination"/>
    <property type="evidence" value="ECO:0007669"/>
    <property type="project" value="TreeGrafter"/>
</dbReference>
<gene>
    <name evidence="6" type="ORF">LAME_0A06150G</name>
</gene>
<dbReference type="CDD" id="cd22879">
    <property type="entry name" value="Smc5_CC_C"/>
    <property type="match status" value="1"/>
</dbReference>
<dbReference type="GO" id="GO:0003697">
    <property type="term" value="F:single-stranded DNA binding"/>
    <property type="evidence" value="ECO:0007669"/>
    <property type="project" value="TreeGrafter"/>
</dbReference>
<reference evidence="7" key="1">
    <citation type="submission" date="2016-03" db="EMBL/GenBank/DDBJ databases">
        <authorList>
            <person name="Devillers Hugo."/>
        </authorList>
    </citation>
    <scope>NUCLEOTIDE SEQUENCE [LARGE SCALE GENOMIC DNA]</scope>
</reference>
<dbReference type="SUPFAM" id="SSF52540">
    <property type="entry name" value="P-loop containing nucleoside triphosphate hydrolases"/>
    <property type="match status" value="1"/>
</dbReference>
<evidence type="ECO:0000313" key="7">
    <source>
        <dbReference type="Proteomes" id="UP000191144"/>
    </source>
</evidence>
<protein>
    <recommendedName>
        <fullName evidence="2">Structural maintenance of chromosomes protein 5</fullName>
    </recommendedName>
</protein>
<dbReference type="Pfam" id="PF02463">
    <property type="entry name" value="SMC_N"/>
    <property type="match status" value="1"/>
</dbReference>
<dbReference type="PANTHER" id="PTHR45916">
    <property type="entry name" value="STRUCTURAL MAINTENANCE OF CHROMOSOMES PROTEIN 5"/>
    <property type="match status" value="1"/>
</dbReference>
<comment type="similarity">
    <text evidence="1">Belongs to the SMC family. SMC5 subfamily.</text>
</comment>
<dbReference type="Gene3D" id="3.40.50.300">
    <property type="entry name" value="P-loop containing nucleotide triphosphate hydrolases"/>
    <property type="match status" value="2"/>
</dbReference>
<dbReference type="GO" id="GO:0030915">
    <property type="term" value="C:Smc5-Smc6 complex"/>
    <property type="evidence" value="ECO:0007669"/>
    <property type="project" value="TreeGrafter"/>
</dbReference>
<dbReference type="PANTHER" id="PTHR45916:SF1">
    <property type="entry name" value="STRUCTURAL MAINTENANCE OF CHROMOSOMES PROTEIN 5"/>
    <property type="match status" value="1"/>
</dbReference>
<dbReference type="OrthoDB" id="10254973at2759"/>
<evidence type="ECO:0000259" key="5">
    <source>
        <dbReference type="Pfam" id="PF02463"/>
    </source>
</evidence>
<evidence type="ECO:0000313" key="6">
    <source>
        <dbReference type="EMBL" id="SCU78863.1"/>
    </source>
</evidence>
<evidence type="ECO:0000256" key="3">
    <source>
        <dbReference type="ARBA" id="ARBA00023054"/>
    </source>
</evidence>
<dbReference type="AlphaFoldDB" id="A0A1G4IQ68"/>
<evidence type="ECO:0000256" key="4">
    <source>
        <dbReference type="SAM" id="Coils"/>
    </source>
</evidence>
<dbReference type="GO" id="GO:0007059">
    <property type="term" value="P:chromosome segregation"/>
    <property type="evidence" value="ECO:0007669"/>
    <property type="project" value="UniProtKB-ARBA"/>
</dbReference>
<dbReference type="EMBL" id="LT598483">
    <property type="protein sequence ID" value="SCU78863.1"/>
    <property type="molecule type" value="Genomic_DNA"/>
</dbReference>
<keyword evidence="7" id="KW-1185">Reference proteome</keyword>
<dbReference type="GO" id="GO:0005634">
    <property type="term" value="C:nucleus"/>
    <property type="evidence" value="ECO:0007669"/>
    <property type="project" value="TreeGrafter"/>
</dbReference>
<dbReference type="InterPro" id="IPR003395">
    <property type="entry name" value="RecF/RecN/SMC_N"/>
</dbReference>
<proteinExistence type="inferred from homology"/>
<feature type="domain" description="RecF/RecN/SMC N-terminal" evidence="5">
    <location>
        <begin position="41"/>
        <end position="1049"/>
    </location>
</feature>